<accession>A0AAN6MUI3</accession>
<gene>
    <name evidence="2" type="ORF">C8A05DRAFT_11726</name>
</gene>
<proteinExistence type="predicted"/>
<sequence>MAISDEHQGDGRQSCSNTPTPLPPPLLSPLLSINRLLALHPRERLLVHPLRWTDRQPTLLGCRIHSHHDEAYSAAADENTEAASSKSDRLAALLAKRLNGQLDPERLADTIMQLLAPLDACHILLRMDWPVSFHFDRRSRACIRICYVSVSIRRPASNTFTLACLDFNETMLERKLYFRPPGNLRHTDWEGLRRSHTLVKLHTPKDPQKDPFLVALVIALAQEDRRHAAQPLPLDSSFVVGLFLHFFRVYTTDLSSRFASCSLGRDDQSQ</sequence>
<keyword evidence="3" id="KW-1185">Reference proteome</keyword>
<evidence type="ECO:0000313" key="3">
    <source>
        <dbReference type="Proteomes" id="UP001303889"/>
    </source>
</evidence>
<dbReference type="Proteomes" id="UP001303889">
    <property type="component" value="Unassembled WGS sequence"/>
</dbReference>
<evidence type="ECO:0000313" key="2">
    <source>
        <dbReference type="EMBL" id="KAK3906523.1"/>
    </source>
</evidence>
<dbReference type="AlphaFoldDB" id="A0AAN6MUI3"/>
<protein>
    <submittedName>
        <fullName evidence="2">Uncharacterized protein</fullName>
    </submittedName>
</protein>
<feature type="compositionally biased region" description="Basic and acidic residues" evidence="1">
    <location>
        <begin position="1"/>
        <end position="10"/>
    </location>
</feature>
<feature type="region of interest" description="Disordered" evidence="1">
    <location>
        <begin position="1"/>
        <end position="23"/>
    </location>
</feature>
<dbReference type="EMBL" id="MU855324">
    <property type="protein sequence ID" value="KAK3906523.1"/>
    <property type="molecule type" value="Genomic_DNA"/>
</dbReference>
<organism evidence="2 3">
    <name type="scientific">Staphylotrichum tortipilum</name>
    <dbReference type="NCBI Taxonomy" id="2831512"/>
    <lineage>
        <taxon>Eukaryota</taxon>
        <taxon>Fungi</taxon>
        <taxon>Dikarya</taxon>
        <taxon>Ascomycota</taxon>
        <taxon>Pezizomycotina</taxon>
        <taxon>Sordariomycetes</taxon>
        <taxon>Sordariomycetidae</taxon>
        <taxon>Sordariales</taxon>
        <taxon>Chaetomiaceae</taxon>
        <taxon>Staphylotrichum</taxon>
    </lineage>
</organism>
<evidence type="ECO:0000256" key="1">
    <source>
        <dbReference type="SAM" id="MobiDB-lite"/>
    </source>
</evidence>
<comment type="caution">
    <text evidence="2">The sequence shown here is derived from an EMBL/GenBank/DDBJ whole genome shotgun (WGS) entry which is preliminary data.</text>
</comment>
<reference evidence="2" key="1">
    <citation type="journal article" date="2023" name="Mol. Phylogenet. Evol.">
        <title>Genome-scale phylogeny and comparative genomics of the fungal order Sordariales.</title>
        <authorList>
            <person name="Hensen N."/>
            <person name="Bonometti L."/>
            <person name="Westerberg I."/>
            <person name="Brannstrom I.O."/>
            <person name="Guillou S."/>
            <person name="Cros-Aarteil S."/>
            <person name="Calhoun S."/>
            <person name="Haridas S."/>
            <person name="Kuo A."/>
            <person name="Mondo S."/>
            <person name="Pangilinan J."/>
            <person name="Riley R."/>
            <person name="LaButti K."/>
            <person name="Andreopoulos B."/>
            <person name="Lipzen A."/>
            <person name="Chen C."/>
            <person name="Yan M."/>
            <person name="Daum C."/>
            <person name="Ng V."/>
            <person name="Clum A."/>
            <person name="Steindorff A."/>
            <person name="Ohm R.A."/>
            <person name="Martin F."/>
            <person name="Silar P."/>
            <person name="Natvig D.O."/>
            <person name="Lalanne C."/>
            <person name="Gautier V."/>
            <person name="Ament-Velasquez S.L."/>
            <person name="Kruys A."/>
            <person name="Hutchinson M.I."/>
            <person name="Powell A.J."/>
            <person name="Barry K."/>
            <person name="Miller A.N."/>
            <person name="Grigoriev I.V."/>
            <person name="Debuchy R."/>
            <person name="Gladieux P."/>
            <person name="Hiltunen Thoren M."/>
            <person name="Johannesson H."/>
        </authorList>
    </citation>
    <scope>NUCLEOTIDE SEQUENCE</scope>
    <source>
        <strain evidence="2">CBS 103.79</strain>
    </source>
</reference>
<reference evidence="2" key="2">
    <citation type="submission" date="2023-05" db="EMBL/GenBank/DDBJ databases">
        <authorList>
            <consortium name="Lawrence Berkeley National Laboratory"/>
            <person name="Steindorff A."/>
            <person name="Hensen N."/>
            <person name="Bonometti L."/>
            <person name="Westerberg I."/>
            <person name="Brannstrom I.O."/>
            <person name="Guillou S."/>
            <person name="Cros-Aarteil S."/>
            <person name="Calhoun S."/>
            <person name="Haridas S."/>
            <person name="Kuo A."/>
            <person name="Mondo S."/>
            <person name="Pangilinan J."/>
            <person name="Riley R."/>
            <person name="Labutti K."/>
            <person name="Andreopoulos B."/>
            <person name="Lipzen A."/>
            <person name="Chen C."/>
            <person name="Yanf M."/>
            <person name="Daum C."/>
            <person name="Ng V."/>
            <person name="Clum A."/>
            <person name="Ohm R."/>
            <person name="Martin F."/>
            <person name="Silar P."/>
            <person name="Natvig D."/>
            <person name="Lalanne C."/>
            <person name="Gautier V."/>
            <person name="Ament-Velasquez S.L."/>
            <person name="Kruys A."/>
            <person name="Hutchinson M.I."/>
            <person name="Powell A.J."/>
            <person name="Barry K."/>
            <person name="Miller A.N."/>
            <person name="Grigoriev I.V."/>
            <person name="Debuchy R."/>
            <person name="Gladieux P."/>
            <person name="Thoren M.H."/>
            <person name="Johannesson H."/>
        </authorList>
    </citation>
    <scope>NUCLEOTIDE SEQUENCE</scope>
    <source>
        <strain evidence="2">CBS 103.79</strain>
    </source>
</reference>
<name>A0AAN6MUI3_9PEZI</name>